<feature type="domain" description="FecR N-terminal" evidence="4">
    <location>
        <begin position="37"/>
        <end position="75"/>
    </location>
</feature>
<gene>
    <name evidence="5" type="ORF">FXN63_20145</name>
</gene>
<dbReference type="AlphaFoldDB" id="A0A5C0B4X1"/>
<evidence type="ECO:0000256" key="1">
    <source>
        <dbReference type="SAM" id="MobiDB-lite"/>
    </source>
</evidence>
<dbReference type="InterPro" id="IPR006860">
    <property type="entry name" value="FecR"/>
</dbReference>
<dbReference type="OrthoDB" id="1100567at2"/>
<dbReference type="EMBL" id="CP043046">
    <property type="protein sequence ID" value="QEI07891.1"/>
    <property type="molecule type" value="Genomic_DNA"/>
</dbReference>
<accession>A0A5C0B4X1</accession>
<keyword evidence="2" id="KW-0472">Membrane</keyword>
<dbReference type="Pfam" id="PF04773">
    <property type="entry name" value="FecR"/>
    <property type="match status" value="1"/>
</dbReference>
<feature type="transmembrane region" description="Helical" evidence="2">
    <location>
        <begin position="127"/>
        <end position="154"/>
    </location>
</feature>
<sequence>MSHPTPPVARPDASFDEEREMREHDAFMRTLDPAIAAAAEWHTRREDGLDATDEAQFQQWLAADPAHLNAYRQLDQGFTVLRSLGDEQAAQRRAQSLPESVASADAPTDIPATTRPRTNRRPARSRLAWLMPSPAALVLGCLLLLSAGIGWHLWHEPSFTQHYATQAGQRITTTLPDGSELVLDVKTRAEVALYRDRREVRLDEGQMMFTVSPNPAKPFRVLAGPASITVVGTRFSVRYDTTGSKAGTVEVAVEEGRVAVDGTTSLATRIGTMLGAGQAVQVTANGIVGEVAAVPVSSVAPWRKGQLRFSDTPLSRAIEEMERYGPTGLVVTDPKVADLRLGGSFEIARPDTLAQVLPRILPVKLRPRDDGKREVVGTR</sequence>
<keyword evidence="2" id="KW-1133">Transmembrane helix</keyword>
<dbReference type="KEGG" id="pacr:FXN63_20145"/>
<evidence type="ECO:0000313" key="5">
    <source>
        <dbReference type="EMBL" id="QEI07891.1"/>
    </source>
</evidence>
<keyword evidence="2" id="KW-0812">Transmembrane</keyword>
<dbReference type="InterPro" id="IPR032623">
    <property type="entry name" value="FecR_N"/>
</dbReference>
<dbReference type="Proteomes" id="UP000325161">
    <property type="component" value="Chromosome"/>
</dbReference>
<dbReference type="Gene3D" id="3.55.50.30">
    <property type="match status" value="1"/>
</dbReference>
<dbReference type="PANTHER" id="PTHR30273:SF2">
    <property type="entry name" value="PROTEIN FECR"/>
    <property type="match status" value="1"/>
</dbReference>
<evidence type="ECO:0000256" key="2">
    <source>
        <dbReference type="SAM" id="Phobius"/>
    </source>
</evidence>
<reference evidence="5 6" key="1">
    <citation type="submission" date="2019-08" db="EMBL/GenBank/DDBJ databases">
        <title>Amphibian skin-associated Pigmentiphaga: genome sequence and occurrence across geography and hosts.</title>
        <authorList>
            <person name="Bletz M.C."/>
            <person name="Bunk B."/>
            <person name="Sproeer C."/>
            <person name="Biwer P."/>
            <person name="Reiter S."/>
            <person name="Rabemananjara F.C.E."/>
            <person name="Schulz S."/>
            <person name="Overmann J."/>
            <person name="Vences M."/>
        </authorList>
    </citation>
    <scope>NUCLEOTIDE SEQUENCE [LARGE SCALE GENOMIC DNA]</scope>
    <source>
        <strain evidence="5 6">Mada1488</strain>
    </source>
</reference>
<feature type="region of interest" description="Disordered" evidence="1">
    <location>
        <begin position="89"/>
        <end position="120"/>
    </location>
</feature>
<dbReference type="Pfam" id="PF16220">
    <property type="entry name" value="DUF4880"/>
    <property type="match status" value="1"/>
</dbReference>
<evidence type="ECO:0000313" key="6">
    <source>
        <dbReference type="Proteomes" id="UP000325161"/>
    </source>
</evidence>
<feature type="region of interest" description="Disordered" evidence="1">
    <location>
        <begin position="1"/>
        <end position="20"/>
    </location>
</feature>
<keyword evidence="6" id="KW-1185">Reference proteome</keyword>
<evidence type="ECO:0000259" key="4">
    <source>
        <dbReference type="Pfam" id="PF16220"/>
    </source>
</evidence>
<evidence type="ECO:0000259" key="3">
    <source>
        <dbReference type="Pfam" id="PF04773"/>
    </source>
</evidence>
<organism evidence="5 6">
    <name type="scientific">Pigmentiphaga aceris</name>
    <dbReference type="NCBI Taxonomy" id="1940612"/>
    <lineage>
        <taxon>Bacteria</taxon>
        <taxon>Pseudomonadati</taxon>
        <taxon>Pseudomonadota</taxon>
        <taxon>Betaproteobacteria</taxon>
        <taxon>Burkholderiales</taxon>
        <taxon>Alcaligenaceae</taxon>
        <taxon>Pigmentiphaga</taxon>
    </lineage>
</organism>
<dbReference type="PIRSF" id="PIRSF018266">
    <property type="entry name" value="FecR"/>
    <property type="match status" value="1"/>
</dbReference>
<dbReference type="PANTHER" id="PTHR30273">
    <property type="entry name" value="PERIPLASMIC SIGNAL SENSOR AND SIGMA FACTOR ACTIVATOR FECR-RELATED"/>
    <property type="match status" value="1"/>
</dbReference>
<protein>
    <submittedName>
        <fullName evidence="5">DUF4880 domain-containing protein</fullName>
    </submittedName>
</protein>
<dbReference type="Gene3D" id="2.60.120.1440">
    <property type="match status" value="1"/>
</dbReference>
<dbReference type="GO" id="GO:0016989">
    <property type="term" value="F:sigma factor antagonist activity"/>
    <property type="evidence" value="ECO:0007669"/>
    <property type="project" value="TreeGrafter"/>
</dbReference>
<name>A0A5C0B4X1_9BURK</name>
<feature type="domain" description="FecR protein" evidence="3">
    <location>
        <begin position="163"/>
        <end position="258"/>
    </location>
</feature>
<dbReference type="InterPro" id="IPR012373">
    <property type="entry name" value="Ferrdict_sens_TM"/>
</dbReference>
<proteinExistence type="predicted"/>